<reference evidence="1 2" key="1">
    <citation type="journal article" date="2015" name="Microbes Environ.">
        <title>Distribution and evolution of nitrogen fixation genes in the phylum bacteroidetes.</title>
        <authorList>
            <person name="Inoue J."/>
            <person name="Oshima K."/>
            <person name="Suda W."/>
            <person name="Sakamoto M."/>
            <person name="Iino T."/>
            <person name="Noda S."/>
            <person name="Hongoh Y."/>
            <person name="Hattori M."/>
            <person name="Ohkuma M."/>
        </authorList>
    </citation>
    <scope>NUCLEOTIDE SEQUENCE [LARGE SCALE GENOMIC DNA]</scope>
    <source>
        <strain evidence="1">JCM 15548</strain>
    </source>
</reference>
<gene>
    <name evidence="1" type="ORF">JCM15548_12289</name>
</gene>
<name>A0A0E9LYV3_9BACT</name>
<dbReference type="AlphaFoldDB" id="A0A0E9LYV3"/>
<sequence>MLVLSMLLAACVDSQSEPADPAPAYQPELIIYCENGVVAPIYEISQFFEARYNCKVTIQNGNVRNLTSMIHLSNKGDLFIPDTNYGFSLLRHLQPDIIRDSLYIGTNRLVYIVPKSNPEKFDGQIESVSQRQFAVIIANPETSSLGLKTKEILKNRAIYAEVINNIMTLSVDSRGLIRSIDNGEATLAIDWLSSYYYNSNRERVDTIHFLPPIPESDIYASVLNTSEKPGLAQTFLAVLSSPVAVDIFKAHGIKKKRSGLIITSLSSTQNDTINEDNRIR</sequence>
<dbReference type="SUPFAM" id="SSF53850">
    <property type="entry name" value="Periplasmic binding protein-like II"/>
    <property type="match status" value="1"/>
</dbReference>
<dbReference type="STRING" id="1236989.JCM15548_12289"/>
<keyword evidence="2" id="KW-1185">Reference proteome</keyword>
<dbReference type="Proteomes" id="UP000032900">
    <property type="component" value="Unassembled WGS sequence"/>
</dbReference>
<dbReference type="InterPro" id="IPR050682">
    <property type="entry name" value="ModA/WtpA"/>
</dbReference>
<evidence type="ECO:0000313" key="1">
    <source>
        <dbReference type="EMBL" id="GAO30045.1"/>
    </source>
</evidence>
<dbReference type="EMBL" id="BAZW01000017">
    <property type="protein sequence ID" value="GAO30045.1"/>
    <property type="molecule type" value="Genomic_DNA"/>
</dbReference>
<dbReference type="GO" id="GO:0030973">
    <property type="term" value="F:molybdate ion binding"/>
    <property type="evidence" value="ECO:0007669"/>
    <property type="project" value="TreeGrafter"/>
</dbReference>
<protein>
    <submittedName>
        <fullName evidence="1">Molybdenum ABC transporter, periplasmic molybdenum-binding protein ModA</fullName>
    </submittedName>
</protein>
<comment type="caution">
    <text evidence="1">The sequence shown here is derived from an EMBL/GenBank/DDBJ whole genome shotgun (WGS) entry which is preliminary data.</text>
</comment>
<accession>A0A0E9LYV3</accession>
<dbReference type="Pfam" id="PF13531">
    <property type="entry name" value="SBP_bac_11"/>
    <property type="match status" value="1"/>
</dbReference>
<dbReference type="Gene3D" id="3.40.190.10">
    <property type="entry name" value="Periplasmic binding protein-like II"/>
    <property type="match status" value="2"/>
</dbReference>
<dbReference type="PANTHER" id="PTHR30632">
    <property type="entry name" value="MOLYBDATE-BINDING PERIPLASMIC PROTEIN"/>
    <property type="match status" value="1"/>
</dbReference>
<dbReference type="GO" id="GO:0015689">
    <property type="term" value="P:molybdate ion transport"/>
    <property type="evidence" value="ECO:0007669"/>
    <property type="project" value="TreeGrafter"/>
</dbReference>
<evidence type="ECO:0000313" key="2">
    <source>
        <dbReference type="Proteomes" id="UP000032900"/>
    </source>
</evidence>
<organism evidence="1 2">
    <name type="scientific">Geofilum rubicundum JCM 15548</name>
    <dbReference type="NCBI Taxonomy" id="1236989"/>
    <lineage>
        <taxon>Bacteria</taxon>
        <taxon>Pseudomonadati</taxon>
        <taxon>Bacteroidota</taxon>
        <taxon>Bacteroidia</taxon>
        <taxon>Marinilabiliales</taxon>
        <taxon>Marinilabiliaceae</taxon>
        <taxon>Geofilum</taxon>
    </lineage>
</organism>
<dbReference type="PANTHER" id="PTHR30632:SF0">
    <property type="entry name" value="SULFATE-BINDING PROTEIN"/>
    <property type="match status" value="1"/>
</dbReference>
<proteinExistence type="predicted"/>